<comment type="caution">
    <text evidence="1">The sequence shown here is derived from an EMBL/GenBank/DDBJ whole genome shotgun (WGS) entry which is preliminary data.</text>
</comment>
<sequence length="403" mass="42918">MQLRTTVVFISTLVLFLPGATVEGHNITSILAKFPEFSTFNHYLTITHLADEINNRQTITVCAVNNPGMSDLLSKHLSVYAMKNVLSLHVLVDYFGAKKLHQITDGTTLAATMFQATGTASGSSGFVNITDLKGGKVGFGSEDYVRTDATFVKSLQEVPYNISVIQISSMLPSAEAEAPTPEPAAVNITSLMLAHGCKNFADALLASDAMKTYADNIDGGLSVFCPLDDAFKGFLPKYKNLTVAGKQSLLEYHGVPVYQSMSMLKSSNGLTNTLATDGASNYDFTVQNDGQDVTIKTSIVTAKIVGTLIDQQPLVIFTIDKVLLPKELYKRAISPAPAPVADAPKASKKKHKSPPAPASSESLADSPDDASADQEADSNNGVGIKGFRVGALALSFWVASLVM</sequence>
<evidence type="ECO:0000313" key="2">
    <source>
        <dbReference type="Proteomes" id="UP001056120"/>
    </source>
</evidence>
<gene>
    <name evidence="1" type="ORF">L1987_08008</name>
</gene>
<accession>A0ACB9JJX4</accession>
<reference evidence="1 2" key="2">
    <citation type="journal article" date="2022" name="Mol. Ecol. Resour.">
        <title>The genomes of chicory, endive, great burdock and yacon provide insights into Asteraceae paleo-polyploidization history and plant inulin production.</title>
        <authorList>
            <person name="Fan W."/>
            <person name="Wang S."/>
            <person name="Wang H."/>
            <person name="Wang A."/>
            <person name="Jiang F."/>
            <person name="Liu H."/>
            <person name="Zhao H."/>
            <person name="Xu D."/>
            <person name="Zhang Y."/>
        </authorList>
    </citation>
    <scope>NUCLEOTIDE SEQUENCE [LARGE SCALE GENOMIC DNA]</scope>
    <source>
        <strain evidence="2">cv. Yunnan</strain>
        <tissue evidence="1">Leaves</tissue>
    </source>
</reference>
<keyword evidence="2" id="KW-1185">Reference proteome</keyword>
<dbReference type="EMBL" id="CM042020">
    <property type="protein sequence ID" value="KAI3820461.1"/>
    <property type="molecule type" value="Genomic_DNA"/>
</dbReference>
<organism evidence="1 2">
    <name type="scientific">Smallanthus sonchifolius</name>
    <dbReference type="NCBI Taxonomy" id="185202"/>
    <lineage>
        <taxon>Eukaryota</taxon>
        <taxon>Viridiplantae</taxon>
        <taxon>Streptophyta</taxon>
        <taxon>Embryophyta</taxon>
        <taxon>Tracheophyta</taxon>
        <taxon>Spermatophyta</taxon>
        <taxon>Magnoliopsida</taxon>
        <taxon>eudicotyledons</taxon>
        <taxon>Gunneridae</taxon>
        <taxon>Pentapetalae</taxon>
        <taxon>asterids</taxon>
        <taxon>campanulids</taxon>
        <taxon>Asterales</taxon>
        <taxon>Asteraceae</taxon>
        <taxon>Asteroideae</taxon>
        <taxon>Heliantheae alliance</taxon>
        <taxon>Millerieae</taxon>
        <taxon>Smallanthus</taxon>
    </lineage>
</organism>
<protein>
    <submittedName>
        <fullName evidence="1">Uncharacterized protein</fullName>
    </submittedName>
</protein>
<reference evidence="2" key="1">
    <citation type="journal article" date="2022" name="Mol. Ecol. Resour.">
        <title>The genomes of chicory, endive, great burdock and yacon provide insights into Asteraceae palaeo-polyploidization history and plant inulin production.</title>
        <authorList>
            <person name="Fan W."/>
            <person name="Wang S."/>
            <person name="Wang H."/>
            <person name="Wang A."/>
            <person name="Jiang F."/>
            <person name="Liu H."/>
            <person name="Zhao H."/>
            <person name="Xu D."/>
            <person name="Zhang Y."/>
        </authorList>
    </citation>
    <scope>NUCLEOTIDE SEQUENCE [LARGE SCALE GENOMIC DNA]</scope>
    <source>
        <strain evidence="2">cv. Yunnan</strain>
    </source>
</reference>
<proteinExistence type="predicted"/>
<dbReference type="Proteomes" id="UP001056120">
    <property type="component" value="Linkage Group LG03"/>
</dbReference>
<name>A0ACB9JJX4_9ASTR</name>
<evidence type="ECO:0000313" key="1">
    <source>
        <dbReference type="EMBL" id="KAI3820461.1"/>
    </source>
</evidence>